<dbReference type="OrthoDB" id="5630385at2"/>
<evidence type="ECO:0000313" key="5">
    <source>
        <dbReference type="Proteomes" id="UP000254968"/>
    </source>
</evidence>
<dbReference type="PROSITE" id="PS50088">
    <property type="entry name" value="ANK_REPEAT"/>
    <property type="match status" value="2"/>
</dbReference>
<evidence type="ECO:0000256" key="1">
    <source>
        <dbReference type="ARBA" id="ARBA00022737"/>
    </source>
</evidence>
<name>A0A378I012_9GAMM</name>
<accession>A0A378I012</accession>
<dbReference type="PANTHER" id="PTHR24198">
    <property type="entry name" value="ANKYRIN REPEAT AND PROTEIN KINASE DOMAIN-CONTAINING PROTEIN"/>
    <property type="match status" value="1"/>
</dbReference>
<dbReference type="RefSeq" id="WP_115301683.1">
    <property type="nucleotide sequence ID" value="NZ_CAAAHO010000006.1"/>
</dbReference>
<keyword evidence="1" id="KW-0677">Repeat</keyword>
<dbReference type="PANTHER" id="PTHR24198:SF165">
    <property type="entry name" value="ANKYRIN REPEAT-CONTAINING PROTEIN-RELATED"/>
    <property type="match status" value="1"/>
</dbReference>
<dbReference type="AlphaFoldDB" id="A0A378I012"/>
<protein>
    <submittedName>
        <fullName evidence="4">Ankyrin repeat protein</fullName>
    </submittedName>
</protein>
<dbReference type="InterPro" id="IPR002110">
    <property type="entry name" value="Ankyrin_rpt"/>
</dbReference>
<dbReference type="SUPFAM" id="SSF48403">
    <property type="entry name" value="Ankyrin repeat"/>
    <property type="match status" value="3"/>
</dbReference>
<proteinExistence type="predicted"/>
<organism evidence="4 5">
    <name type="scientific">Legionella beliardensis</name>
    <dbReference type="NCBI Taxonomy" id="91822"/>
    <lineage>
        <taxon>Bacteria</taxon>
        <taxon>Pseudomonadati</taxon>
        <taxon>Pseudomonadota</taxon>
        <taxon>Gammaproteobacteria</taxon>
        <taxon>Legionellales</taxon>
        <taxon>Legionellaceae</taxon>
        <taxon>Legionella</taxon>
    </lineage>
</organism>
<dbReference type="SMART" id="SM00248">
    <property type="entry name" value="ANK"/>
    <property type="match status" value="10"/>
</dbReference>
<dbReference type="InterPro" id="IPR036770">
    <property type="entry name" value="Ankyrin_rpt-contain_sf"/>
</dbReference>
<dbReference type="EMBL" id="UGNV01000001">
    <property type="protein sequence ID" value="STX27896.1"/>
    <property type="molecule type" value="Genomic_DNA"/>
</dbReference>
<reference evidence="4 5" key="1">
    <citation type="submission" date="2018-06" db="EMBL/GenBank/DDBJ databases">
        <authorList>
            <consortium name="Pathogen Informatics"/>
            <person name="Doyle S."/>
        </authorList>
    </citation>
    <scope>NUCLEOTIDE SEQUENCE [LARGE SCALE GENOMIC DNA]</scope>
    <source>
        <strain evidence="4 5">NCTC13315</strain>
    </source>
</reference>
<dbReference type="PROSITE" id="PS50297">
    <property type="entry name" value="ANK_REP_REGION"/>
    <property type="match status" value="1"/>
</dbReference>
<dbReference type="Pfam" id="PF00023">
    <property type="entry name" value="Ank"/>
    <property type="match status" value="1"/>
</dbReference>
<keyword evidence="5" id="KW-1185">Reference proteome</keyword>
<evidence type="ECO:0000256" key="3">
    <source>
        <dbReference type="PROSITE-ProRule" id="PRU00023"/>
    </source>
</evidence>
<dbReference type="Pfam" id="PF12796">
    <property type="entry name" value="Ank_2"/>
    <property type="match status" value="4"/>
</dbReference>
<keyword evidence="2 3" id="KW-0040">ANK repeat</keyword>
<evidence type="ECO:0000313" key="4">
    <source>
        <dbReference type="EMBL" id="STX27896.1"/>
    </source>
</evidence>
<gene>
    <name evidence="4" type="ORF">NCTC13315_00417</name>
</gene>
<feature type="repeat" description="ANK" evidence="3">
    <location>
        <begin position="36"/>
        <end position="75"/>
    </location>
</feature>
<dbReference type="Gene3D" id="1.25.40.20">
    <property type="entry name" value="Ankyrin repeat-containing domain"/>
    <property type="match status" value="4"/>
</dbReference>
<evidence type="ECO:0000256" key="2">
    <source>
        <dbReference type="ARBA" id="ARBA00023043"/>
    </source>
</evidence>
<sequence>MRSEELLDLLNQVEQPSEILIRLHEKNFAVTDLTEDGDTVLHVLAKSNHAKDYFAFSNYIEVLLQAGADVNVLDKQGNSFLSYYLEHESFFLDKTLNLLFAHKDFNPQQILKADQTFFEFIYQSLSYWAEDAFKSLIEHQKFNPNQKTSRHNSILLHMIWENLYSRKKYLYDVINNIKTNPNIKNTNGQTALAYILSNPKYRDMELISQLINHEQFEVNTLDNDGNNYLQLAIIHYEFSCETIATLLISKGIDILHKNNDDKSIIDLLYENEAGRSSYTNMALLLEILKAQPALFFEKNANGKIILSDLLKSSAYHVTSQFKELLELCKNQPENRELLKKIISDCFNDFLQNNVSEYTLRLLVKALLEATIDIDVEYCLAIIAVYESSSERDELYANIKQLNPNFDLSEVIRHIKNLTKENNSEQLQALDYVGETRFDLNCFDDTMLAWEEKYLQAKVSSGLTTDCSLFGHLFSLSGSVPINNQLIKLTGNTFSNTAPFIVHLLNAYAKHCEQNGKYPDYLDSIKHVRNMTIKAMRFYFLSIPWGDYYGQARPSKDSLLSSILADSTNLGAEIVTGWPEHAIDLIIQQDNFYRNNGGGCSTDATTEHYKMSKAQNLTKEIIAKLYNETSQESNKTYIQRDLHNILGLIFDSTVDGKFQTVGNCSLASLLIALKVKYRLVLPEAIADELYADTIAFFEQFYLEEFLSRYADNPTLPHLLMRLIIQKLLPEGKLELIEQLLKNHFTSDTNQEIMQAEFMIHQWQQHIKGNSTEQLDKQLQSLRIVLNPSISHRLVILDQFLANAVTDGALNELSSWPLNEQTFQGYHLLHFAVMNNNLTLASSLIQMFPEAINQSNWFEQEPLCLVKSVEMIELLVKAGASTTRTKYDNALDCAILADRLDLVEALLKHNAKPSEYSASYAARKDPKILQALIETYPEIVTKPTYNYSTAIHAAARNGHNTNLRNLIYYGGANPGACDVNGITPLQLALKYKHPDTAKLLIKYPGTLFKRPYRGDSVVSMATSDKLKQLIACKKKERKSDLAYFERFKESNPGIVKENVDYLIIAIRNNDLPAIRGCLIAYPEIKVVNYSKHYCSAPLTEAIRRLAGKTGQAYKDNFAIIKMLLNTPSIDINALMATSEPILFMATSIGDVAVLELFLADPKLNPNQQDNVGYTALHDAVERGHLGCVKRLLQDERVDSTLVNNANETVLDLKSFKYGVRECQEEVTRYQERMHLNRSKLTFSC</sequence>
<feature type="repeat" description="ANK" evidence="3">
    <location>
        <begin position="1169"/>
        <end position="1202"/>
    </location>
</feature>
<dbReference type="Proteomes" id="UP000254968">
    <property type="component" value="Unassembled WGS sequence"/>
</dbReference>